<proteinExistence type="predicted"/>
<accession>A0A559KIH4</accession>
<dbReference type="EMBL" id="VNJI01000001">
    <property type="protein sequence ID" value="TVY11943.1"/>
    <property type="molecule type" value="Genomic_DNA"/>
</dbReference>
<gene>
    <name evidence="1" type="ORF">FPZ49_01270</name>
</gene>
<organism evidence="1 2">
    <name type="scientific">Paenibacillus cremeus</name>
    <dbReference type="NCBI Taxonomy" id="2163881"/>
    <lineage>
        <taxon>Bacteria</taxon>
        <taxon>Bacillati</taxon>
        <taxon>Bacillota</taxon>
        <taxon>Bacilli</taxon>
        <taxon>Bacillales</taxon>
        <taxon>Paenibacillaceae</taxon>
        <taxon>Paenibacillus</taxon>
    </lineage>
</organism>
<keyword evidence="2" id="KW-1185">Reference proteome</keyword>
<sequence>MKAMRSFINQSVEIAVSGKKDVLRGTLIDIGNDILVLHMDTQFIYVPLLHLQQLSPTKKVDEIVNAAEINWEPTPDLSYRKVLMNAKGMFTELFITGNQSIHGYITSIMNDFFVFHSPVFHSVLVSMRHLKCLIPYELNATPYAMSPSAFPLNPKPIALARNIDQQLKKFEGQFAVLNLGESSGKIGLLKTADSPIIEIVTASGESAFMHIDHVKTVHFP</sequence>
<evidence type="ECO:0000313" key="1">
    <source>
        <dbReference type="EMBL" id="TVY11943.1"/>
    </source>
</evidence>
<name>A0A559KIH4_9BACL</name>
<protein>
    <submittedName>
        <fullName evidence="1">DUF2642 domain-containing protein</fullName>
    </submittedName>
</protein>
<dbReference type="OrthoDB" id="2716151at2"/>
<dbReference type="Proteomes" id="UP000317036">
    <property type="component" value="Unassembled WGS sequence"/>
</dbReference>
<reference evidence="1 2" key="1">
    <citation type="submission" date="2019-07" db="EMBL/GenBank/DDBJ databases">
        <authorList>
            <person name="Kim J."/>
        </authorList>
    </citation>
    <scope>NUCLEOTIDE SEQUENCE [LARGE SCALE GENOMIC DNA]</scope>
    <source>
        <strain evidence="1 2">JC52</strain>
    </source>
</reference>
<dbReference type="RefSeq" id="WP_144842527.1">
    <property type="nucleotide sequence ID" value="NZ_VNJI01000001.1"/>
</dbReference>
<comment type="caution">
    <text evidence="1">The sequence shown here is derived from an EMBL/GenBank/DDBJ whole genome shotgun (WGS) entry which is preliminary data.</text>
</comment>
<evidence type="ECO:0000313" key="2">
    <source>
        <dbReference type="Proteomes" id="UP000317036"/>
    </source>
</evidence>
<dbReference type="AlphaFoldDB" id="A0A559KIH4"/>